<name>A0ABT9WFW8_9BACL</name>
<proteinExistence type="predicted"/>
<organism evidence="1 2">
    <name type="scientific">Paenibacillus tundrae</name>
    <dbReference type="NCBI Taxonomy" id="528187"/>
    <lineage>
        <taxon>Bacteria</taxon>
        <taxon>Bacillati</taxon>
        <taxon>Bacillota</taxon>
        <taxon>Bacilli</taxon>
        <taxon>Bacillales</taxon>
        <taxon>Paenibacillaceae</taxon>
        <taxon>Paenibacillus</taxon>
    </lineage>
</organism>
<keyword evidence="2" id="KW-1185">Reference proteome</keyword>
<gene>
    <name evidence="1" type="ORF">J2T19_003584</name>
</gene>
<dbReference type="RefSeq" id="WP_307218021.1">
    <property type="nucleotide sequence ID" value="NZ_JAUSTI010000009.1"/>
</dbReference>
<dbReference type="Proteomes" id="UP001233836">
    <property type="component" value="Unassembled WGS sequence"/>
</dbReference>
<comment type="caution">
    <text evidence="1">The sequence shown here is derived from an EMBL/GenBank/DDBJ whole genome shotgun (WGS) entry which is preliminary data.</text>
</comment>
<dbReference type="EMBL" id="JAUSTI010000009">
    <property type="protein sequence ID" value="MDQ0172122.1"/>
    <property type="molecule type" value="Genomic_DNA"/>
</dbReference>
<evidence type="ECO:0008006" key="3">
    <source>
        <dbReference type="Google" id="ProtNLM"/>
    </source>
</evidence>
<reference evidence="1 2" key="1">
    <citation type="submission" date="2023-07" db="EMBL/GenBank/DDBJ databases">
        <title>Sorghum-associated microbial communities from plants grown in Nebraska, USA.</title>
        <authorList>
            <person name="Schachtman D."/>
        </authorList>
    </citation>
    <scope>NUCLEOTIDE SEQUENCE [LARGE SCALE GENOMIC DNA]</scope>
    <source>
        <strain evidence="1 2">DS1314</strain>
    </source>
</reference>
<accession>A0ABT9WFW8</accession>
<evidence type="ECO:0000313" key="2">
    <source>
        <dbReference type="Proteomes" id="UP001233836"/>
    </source>
</evidence>
<evidence type="ECO:0000313" key="1">
    <source>
        <dbReference type="EMBL" id="MDQ0172122.1"/>
    </source>
</evidence>
<protein>
    <recommendedName>
        <fullName evidence="3">DNA-binding protein</fullName>
    </recommendedName>
</protein>
<sequence>MKTDHKQVLLQMMAPYHEMLDHLMGETGDFSQVDYVEKQDATYGKRDANYTNRFKVLLAIYHREDRHAPHYESIVRRLLMNEIIDRQTSSYQGIGEVLYYCVFLLKQYNRDEDQKLFSQAKEANFDTICGFEPNRIGEQHLFHIDTADLSDCIRLSEDLLEMTYHSTFVDLWIAEQTCWNSENLTELLYIERNRKHIEGEIEVMRKLAAIEKNAGNDHQYCYQASNLAEKLITDGQFEEAILWMESLIPLIIKEDRWYRVGLGRNIIQSCIDIMYYYGADSPHCLTLWQPIEGFLEQAVQNMSLSQYDRVMSACQVMGNIQLEQILIKNRDKHIDQYNF</sequence>